<reference evidence="1 2" key="1">
    <citation type="submission" date="2023-10" db="EMBL/GenBank/DDBJ databases">
        <title>Noviherbaspirillum sp. CPCC 100848 genome assembly.</title>
        <authorList>
            <person name="Li X.Y."/>
            <person name="Fang X.M."/>
        </authorList>
    </citation>
    <scope>NUCLEOTIDE SEQUENCE [LARGE SCALE GENOMIC DNA]</scope>
    <source>
        <strain evidence="1 2">CPCC 100848</strain>
    </source>
</reference>
<dbReference type="RefSeq" id="WP_326509240.1">
    <property type="nucleotide sequence ID" value="NZ_JAWIIV010000032.1"/>
</dbReference>
<accession>A0ABU6JFW9</accession>
<sequence length="89" mass="9406">MQKRQTGEDAAARLAGPLRIYVGSVFGWIATLLDSGVKSVSGHRSRASGKGRDMYTSAGLDAVVLPQCGHSIMPEGKPCEKLLLKCSTS</sequence>
<organism evidence="1 2">
    <name type="scientific">Noviherbaspirillum album</name>
    <dbReference type="NCBI Taxonomy" id="3080276"/>
    <lineage>
        <taxon>Bacteria</taxon>
        <taxon>Pseudomonadati</taxon>
        <taxon>Pseudomonadota</taxon>
        <taxon>Betaproteobacteria</taxon>
        <taxon>Burkholderiales</taxon>
        <taxon>Oxalobacteraceae</taxon>
        <taxon>Noviherbaspirillum</taxon>
    </lineage>
</organism>
<proteinExistence type="predicted"/>
<keyword evidence="2" id="KW-1185">Reference proteome</keyword>
<gene>
    <name evidence="1" type="ORF">RY831_25715</name>
</gene>
<protein>
    <submittedName>
        <fullName evidence="1">Uncharacterized protein</fullName>
    </submittedName>
</protein>
<name>A0ABU6JFW9_9BURK</name>
<evidence type="ECO:0000313" key="2">
    <source>
        <dbReference type="Proteomes" id="UP001352263"/>
    </source>
</evidence>
<evidence type="ECO:0000313" key="1">
    <source>
        <dbReference type="EMBL" id="MEC4722569.1"/>
    </source>
</evidence>
<dbReference type="Proteomes" id="UP001352263">
    <property type="component" value="Unassembled WGS sequence"/>
</dbReference>
<dbReference type="EMBL" id="JAWIIV010000032">
    <property type="protein sequence ID" value="MEC4722569.1"/>
    <property type="molecule type" value="Genomic_DNA"/>
</dbReference>
<comment type="caution">
    <text evidence="1">The sequence shown here is derived from an EMBL/GenBank/DDBJ whole genome shotgun (WGS) entry which is preliminary data.</text>
</comment>